<organism evidence="6 7">
    <name type="scientific">Heterobasidion irregulare (strain TC 32-1)</name>
    <dbReference type="NCBI Taxonomy" id="747525"/>
    <lineage>
        <taxon>Eukaryota</taxon>
        <taxon>Fungi</taxon>
        <taxon>Dikarya</taxon>
        <taxon>Basidiomycota</taxon>
        <taxon>Agaricomycotina</taxon>
        <taxon>Agaricomycetes</taxon>
        <taxon>Russulales</taxon>
        <taxon>Bondarzewiaceae</taxon>
        <taxon>Heterobasidion</taxon>
        <taxon>Heterobasidion annosum species complex</taxon>
    </lineage>
</organism>
<sequence>MTKTYLMNGFIEKMQSQDQDFRYMGLSDLMKEIKADPQSYFGDEAMEMKVLRQVLSLVEDKISEVKNQAVKCLGQLIKIIRESQMEFVVDNLIQFTSSKDEELRDIAGLALKTITSELPQDGAIAPMACAKLIPKLLSQGSSSETTPETLIESLSILSILVTRFPTFVAKLNIEPSPVQILAPLLSHPRPAVRKRAITTIAHFIPLSSPQIFAALSASEIGPNLAPSANVEKQRTTVQFVAAIARASPQLVAVASNDIVPGILNALRRDDDEIREGSLQALDALVLKCPAEVTPFLSNIIQAANQFIKYDPNYTGDVDEDEEMAEDADDEDAELDDEYSDEEDTSYKIRRSATKLLGAIIGTRPELLISLYKEVSPVLISRFGDREETVRLEVWATYVALLTQTSVYAGGPQSKDAVGVKRKRDEGELSVEDNAYSLLQSQVPSLAKALLNQLKPPKTSPVTLQAAFALLRTLLNALPGCLSNQTAAIVTISKSVLSQPPTNSTATLHISCLQFLSLFFYTHPPPTFTGFLSTLTPALQKALGERHPRVASETFRLFSSLLNAMKPVKNQDWVESVYSEAIQRLSKNDTDAEVRAAAEDVIADLWICATDVVKGKDKKEWEYICRTSGRTDNAVKAVAKVAADVDVGVQWINDSVEWALTLLKRSGRAGKVELFECLSVLIAQYETVPTDLPVVLVPQLKSYLSTSDISLLSQSLSILALLLQSSPKVTFPEVEREVLKDIYAIARSPLLSGAALDALLSFFSTLVEADSQIAVHVLPSLVSSVDNAPKSEVSLPNVAKCVAQVVKSAHGVAAGAIAEFSRHIKSSSKATPSRVVLSFLVLGEVGRFIDMSPQQDVFNRAIEEFNAEQEEVRFAASFASGNIAVGNLHHFLPALVKIVELDDQKRLLALHALKEVVTYTSHGQLENITELLWGPLFENSENAEESTRNVAAACIGKLITMHPARYLPQIHARLRDEKATTRATVLSAVRYTFAEPSQSYDEVIAPHILDFLSLMLDEDLNVRRLALSAFNAAARTKPHLIRDHLPTLLPTLYKETALKPDLIRVVQMGPWTHKVDDGLEARKTAYETLYTLLDTCLSKIDLTEFISHVLVGLADNSDEIKVICHMMLFRLSQIAPTAVAQHLNEVTPLLEASMKGPNIGKDTVKQELERAAELQRSTLRAIAALSKISSAGTSSRFDTLLAELRKSSQWGVELNDLVGA</sequence>
<dbReference type="Proteomes" id="UP000030671">
    <property type="component" value="Unassembled WGS sequence"/>
</dbReference>
<dbReference type="KEGG" id="hir:HETIRDRAFT_469983"/>
<dbReference type="FunCoup" id="W4KPW5">
    <property type="interactions" value="640"/>
</dbReference>
<feature type="repeat" description="HEAT" evidence="4">
    <location>
        <begin position="50"/>
        <end position="86"/>
    </location>
</feature>
<comment type="similarity">
    <text evidence="1">Belongs to the CAND family.</text>
</comment>
<dbReference type="GO" id="GO:0010265">
    <property type="term" value="P:SCF complex assembly"/>
    <property type="evidence" value="ECO:0007669"/>
    <property type="project" value="InterPro"/>
</dbReference>
<keyword evidence="7" id="KW-1185">Reference proteome</keyword>
<evidence type="ECO:0000256" key="1">
    <source>
        <dbReference type="ARBA" id="ARBA00007657"/>
    </source>
</evidence>
<dbReference type="PROSITE" id="PS50077">
    <property type="entry name" value="HEAT_REPEAT"/>
    <property type="match status" value="1"/>
</dbReference>
<dbReference type="InterPro" id="IPR039852">
    <property type="entry name" value="CAND1/CAND2"/>
</dbReference>
<dbReference type="STRING" id="747525.W4KPW5"/>
<evidence type="ECO:0000256" key="4">
    <source>
        <dbReference type="PROSITE-ProRule" id="PRU00103"/>
    </source>
</evidence>
<dbReference type="InterPro" id="IPR013932">
    <property type="entry name" value="TATA-bd_TIP120"/>
</dbReference>
<keyword evidence="3" id="KW-0833">Ubl conjugation pathway</keyword>
<reference evidence="6 7" key="1">
    <citation type="journal article" date="2012" name="New Phytol.">
        <title>Insight into trade-off between wood decay and parasitism from the genome of a fungal forest pathogen.</title>
        <authorList>
            <person name="Olson A."/>
            <person name="Aerts A."/>
            <person name="Asiegbu F."/>
            <person name="Belbahri L."/>
            <person name="Bouzid O."/>
            <person name="Broberg A."/>
            <person name="Canback B."/>
            <person name="Coutinho P.M."/>
            <person name="Cullen D."/>
            <person name="Dalman K."/>
            <person name="Deflorio G."/>
            <person name="van Diepen L.T."/>
            <person name="Dunand C."/>
            <person name="Duplessis S."/>
            <person name="Durling M."/>
            <person name="Gonthier P."/>
            <person name="Grimwood J."/>
            <person name="Fossdal C.G."/>
            <person name="Hansson D."/>
            <person name="Henrissat B."/>
            <person name="Hietala A."/>
            <person name="Himmelstrand K."/>
            <person name="Hoffmeister D."/>
            <person name="Hogberg N."/>
            <person name="James T.Y."/>
            <person name="Karlsson M."/>
            <person name="Kohler A."/>
            <person name="Kues U."/>
            <person name="Lee Y.H."/>
            <person name="Lin Y.C."/>
            <person name="Lind M."/>
            <person name="Lindquist E."/>
            <person name="Lombard V."/>
            <person name="Lucas S."/>
            <person name="Lunden K."/>
            <person name="Morin E."/>
            <person name="Murat C."/>
            <person name="Park J."/>
            <person name="Raffaello T."/>
            <person name="Rouze P."/>
            <person name="Salamov A."/>
            <person name="Schmutz J."/>
            <person name="Solheim H."/>
            <person name="Stahlberg J."/>
            <person name="Velez H."/>
            <person name="de Vries R.P."/>
            <person name="Wiebenga A."/>
            <person name="Woodward S."/>
            <person name="Yakovlev I."/>
            <person name="Garbelotto M."/>
            <person name="Martin F."/>
            <person name="Grigoriev I.V."/>
            <person name="Stenlid J."/>
        </authorList>
    </citation>
    <scope>NUCLEOTIDE SEQUENCE [LARGE SCALE GENOMIC DNA]</scope>
    <source>
        <strain evidence="6 7">TC 32-1</strain>
    </source>
</reference>
<dbReference type="Pfam" id="PF08623">
    <property type="entry name" value="TIP120"/>
    <property type="match status" value="1"/>
</dbReference>
<feature type="domain" description="TATA-binding protein interacting (TIP20)" evidence="5">
    <location>
        <begin position="1039"/>
        <end position="1201"/>
    </location>
</feature>
<dbReference type="PANTHER" id="PTHR12696">
    <property type="entry name" value="TIP120"/>
    <property type="match status" value="1"/>
</dbReference>
<dbReference type="HOGENOM" id="CLU_007157_0_0_1"/>
<evidence type="ECO:0000313" key="6">
    <source>
        <dbReference type="EMBL" id="ETW87754.1"/>
    </source>
</evidence>
<dbReference type="InterPro" id="IPR011989">
    <property type="entry name" value="ARM-like"/>
</dbReference>
<dbReference type="InterPro" id="IPR021133">
    <property type="entry name" value="HEAT_type_2"/>
</dbReference>
<dbReference type="RefSeq" id="XP_009541618.1">
    <property type="nucleotide sequence ID" value="XM_009543323.1"/>
</dbReference>
<protein>
    <recommendedName>
        <fullName evidence="5">TATA-binding protein interacting (TIP20) domain-containing protein</fullName>
    </recommendedName>
</protein>
<dbReference type="GeneID" id="20677316"/>
<keyword evidence="2" id="KW-0677">Repeat</keyword>
<dbReference type="InParanoid" id="W4KPW5"/>
<dbReference type="Pfam" id="PF25782">
    <property type="entry name" value="TPR_CAND1"/>
    <property type="match status" value="1"/>
</dbReference>
<dbReference type="OrthoDB" id="6260732at2759"/>
<dbReference type="EMBL" id="KI925454">
    <property type="protein sequence ID" value="ETW87754.1"/>
    <property type="molecule type" value="Genomic_DNA"/>
</dbReference>
<accession>W4KPW5</accession>
<evidence type="ECO:0000259" key="5">
    <source>
        <dbReference type="Pfam" id="PF08623"/>
    </source>
</evidence>
<proteinExistence type="inferred from homology"/>
<dbReference type="eggNOG" id="KOG1824">
    <property type="taxonomic scope" value="Eukaryota"/>
</dbReference>
<evidence type="ECO:0000256" key="2">
    <source>
        <dbReference type="ARBA" id="ARBA00022737"/>
    </source>
</evidence>
<dbReference type="Gene3D" id="1.25.10.10">
    <property type="entry name" value="Leucine-rich Repeat Variant"/>
    <property type="match status" value="1"/>
</dbReference>
<dbReference type="SUPFAM" id="SSF48371">
    <property type="entry name" value="ARM repeat"/>
    <property type="match status" value="1"/>
</dbReference>
<gene>
    <name evidence="6" type="ORF">HETIRDRAFT_469983</name>
</gene>
<dbReference type="AlphaFoldDB" id="W4KPW5"/>
<dbReference type="InterPro" id="IPR016024">
    <property type="entry name" value="ARM-type_fold"/>
</dbReference>
<evidence type="ECO:0000313" key="7">
    <source>
        <dbReference type="Proteomes" id="UP000030671"/>
    </source>
</evidence>
<name>W4KPW5_HETIT</name>
<evidence type="ECO:0000256" key="3">
    <source>
        <dbReference type="ARBA" id="ARBA00022786"/>
    </source>
</evidence>